<evidence type="ECO:0000256" key="4">
    <source>
        <dbReference type="ARBA" id="ARBA00023125"/>
    </source>
</evidence>
<dbReference type="InterPro" id="IPR036388">
    <property type="entry name" value="WH-like_DNA-bd_sf"/>
</dbReference>
<dbReference type="InterPro" id="IPR051446">
    <property type="entry name" value="HTH_trans_reg/aminotransferase"/>
</dbReference>
<keyword evidence="3" id="KW-0805">Transcription regulation</keyword>
<evidence type="ECO:0000256" key="5">
    <source>
        <dbReference type="ARBA" id="ARBA00023163"/>
    </source>
</evidence>
<dbReference type="PANTHER" id="PTHR46577">
    <property type="entry name" value="HTH-TYPE TRANSCRIPTIONAL REGULATORY PROTEIN GABR"/>
    <property type="match status" value="1"/>
</dbReference>
<keyword evidence="4" id="KW-0238">DNA-binding</keyword>
<dbReference type="PROSITE" id="PS50949">
    <property type="entry name" value="HTH_GNTR"/>
    <property type="match status" value="1"/>
</dbReference>
<reference evidence="7 8" key="1">
    <citation type="submission" date="2019-04" db="EMBL/GenBank/DDBJ databases">
        <title>Microbes associate with the intestines of laboratory mice.</title>
        <authorList>
            <person name="Navarre W."/>
            <person name="Wong E."/>
            <person name="Huang K.C."/>
            <person name="Tropini C."/>
            <person name="Ng K."/>
            <person name="Yu B."/>
        </authorList>
    </citation>
    <scope>NUCLEOTIDE SEQUENCE [LARGE SCALE GENOMIC DNA]</scope>
    <source>
        <strain evidence="7 8">NM80_B27</strain>
    </source>
</reference>
<dbReference type="SUPFAM" id="SSF53383">
    <property type="entry name" value="PLP-dependent transferases"/>
    <property type="match status" value="1"/>
</dbReference>
<dbReference type="SMART" id="SM00345">
    <property type="entry name" value="HTH_GNTR"/>
    <property type="match status" value="1"/>
</dbReference>
<dbReference type="InterPro" id="IPR004839">
    <property type="entry name" value="Aminotransferase_I/II_large"/>
</dbReference>
<dbReference type="InterPro" id="IPR000524">
    <property type="entry name" value="Tscrpt_reg_HTH_GntR"/>
</dbReference>
<comment type="similarity">
    <text evidence="1">In the C-terminal section; belongs to the class-I pyridoxal-phosphate-dependent aminotransferase family.</text>
</comment>
<dbReference type="Pfam" id="PF00392">
    <property type="entry name" value="GntR"/>
    <property type="match status" value="1"/>
</dbReference>
<dbReference type="Proteomes" id="UP000308978">
    <property type="component" value="Unassembled WGS sequence"/>
</dbReference>
<dbReference type="GO" id="GO:0030170">
    <property type="term" value="F:pyridoxal phosphate binding"/>
    <property type="evidence" value="ECO:0007669"/>
    <property type="project" value="InterPro"/>
</dbReference>
<accession>A0A4S4G0J9</accession>
<dbReference type="PANTHER" id="PTHR46577:SF1">
    <property type="entry name" value="HTH-TYPE TRANSCRIPTIONAL REGULATORY PROTEIN GABR"/>
    <property type="match status" value="1"/>
</dbReference>
<proteinExistence type="inferred from homology"/>
<dbReference type="EMBL" id="SSTJ01000009">
    <property type="protein sequence ID" value="THG36950.1"/>
    <property type="molecule type" value="Genomic_DNA"/>
</dbReference>
<dbReference type="GO" id="GO:0008483">
    <property type="term" value="F:transaminase activity"/>
    <property type="evidence" value="ECO:0007669"/>
    <property type="project" value="UniProtKB-KW"/>
</dbReference>
<feature type="domain" description="HTH gntR-type" evidence="6">
    <location>
        <begin position="10"/>
        <end position="78"/>
    </location>
</feature>
<comment type="caution">
    <text evidence="7">The sequence shown here is derived from an EMBL/GenBank/DDBJ whole genome shotgun (WGS) entry which is preliminary data.</text>
</comment>
<dbReference type="Pfam" id="PF00155">
    <property type="entry name" value="Aminotran_1_2"/>
    <property type="match status" value="1"/>
</dbReference>
<evidence type="ECO:0000259" key="6">
    <source>
        <dbReference type="PROSITE" id="PS50949"/>
    </source>
</evidence>
<protein>
    <submittedName>
        <fullName evidence="7">PLP-dependent aminotransferase family protein</fullName>
    </submittedName>
</protein>
<dbReference type="AlphaFoldDB" id="A0A4S4G0J9"/>
<dbReference type="PRINTS" id="PR00035">
    <property type="entry name" value="HTHGNTR"/>
</dbReference>
<dbReference type="CDD" id="cd07377">
    <property type="entry name" value="WHTH_GntR"/>
    <property type="match status" value="1"/>
</dbReference>
<organism evidence="7 8">
    <name type="scientific">Adlercreutzia caecimuris</name>
    <dbReference type="NCBI Taxonomy" id="671266"/>
    <lineage>
        <taxon>Bacteria</taxon>
        <taxon>Bacillati</taxon>
        <taxon>Actinomycetota</taxon>
        <taxon>Coriobacteriia</taxon>
        <taxon>Eggerthellales</taxon>
        <taxon>Eggerthellaceae</taxon>
        <taxon>Adlercreutzia</taxon>
    </lineage>
</organism>
<dbReference type="Gene3D" id="3.40.640.10">
    <property type="entry name" value="Type I PLP-dependent aspartate aminotransferase-like (Major domain)"/>
    <property type="match status" value="1"/>
</dbReference>
<dbReference type="RefSeq" id="WP_136434781.1">
    <property type="nucleotide sequence ID" value="NZ_SSTJ01000009.1"/>
</dbReference>
<dbReference type="GO" id="GO:0003700">
    <property type="term" value="F:DNA-binding transcription factor activity"/>
    <property type="evidence" value="ECO:0007669"/>
    <property type="project" value="InterPro"/>
</dbReference>
<name>A0A4S4G0J9_9ACTN</name>
<keyword evidence="7" id="KW-0808">Transferase</keyword>
<evidence type="ECO:0000256" key="2">
    <source>
        <dbReference type="ARBA" id="ARBA00022898"/>
    </source>
</evidence>
<dbReference type="InterPro" id="IPR015421">
    <property type="entry name" value="PyrdxlP-dep_Trfase_major"/>
</dbReference>
<evidence type="ECO:0000313" key="7">
    <source>
        <dbReference type="EMBL" id="THG36950.1"/>
    </source>
</evidence>
<evidence type="ECO:0000313" key="8">
    <source>
        <dbReference type="Proteomes" id="UP000308978"/>
    </source>
</evidence>
<evidence type="ECO:0000256" key="1">
    <source>
        <dbReference type="ARBA" id="ARBA00005384"/>
    </source>
</evidence>
<evidence type="ECO:0000256" key="3">
    <source>
        <dbReference type="ARBA" id="ARBA00023015"/>
    </source>
</evidence>
<keyword evidence="7" id="KW-0032">Aminotransferase</keyword>
<sequence>MISIERSSATPAYVQLYEGLREDIVRGIYEPDAKLPSVRYVAEELGVSRNTVDKAYQQLYAEGYVVSRNRSGYYVDPAMPTEGCGADWSGRSEGILAEMLKAPADPPVPYDFFYGSLPTELFPAEALRKAVGEALCSLEGSNDYSDEFGLLSLRESLSGYLGRARSVRCSAGQIAIQSGTRDGIERLMHLFDPGRHIVAIEQPGFAGVAQVLANNRFSIAPLDVSSSEAFFGDLERSGAKIVFVTPSHQFPTGRIMSYADRMRLIEWAHAQGAFILEDDYDSEYRYQERPIPSLQSLDRYGCVIYTGTFSKAFSPAMRVSYLVLPPELVGPYRDRMRSYWCPVSWVTQKALGVMLGNGFYEKHVRRQVKYHRTSQRLLIGALHEAFGDKVAIDGEGAGLHLWLHVDDARPTEELIALGLEEGVRVYPSHPYWVDAKKAQPGTLLMGYSAISHRLIAPGIRALARAWR</sequence>
<dbReference type="GO" id="GO:0003677">
    <property type="term" value="F:DNA binding"/>
    <property type="evidence" value="ECO:0007669"/>
    <property type="project" value="UniProtKB-KW"/>
</dbReference>
<dbReference type="CDD" id="cd00609">
    <property type="entry name" value="AAT_like"/>
    <property type="match status" value="1"/>
</dbReference>
<dbReference type="InterPro" id="IPR036390">
    <property type="entry name" value="WH_DNA-bd_sf"/>
</dbReference>
<dbReference type="InterPro" id="IPR015424">
    <property type="entry name" value="PyrdxlP-dep_Trfase"/>
</dbReference>
<gene>
    <name evidence="7" type="ORF">E5986_07730</name>
</gene>
<dbReference type="Gene3D" id="1.10.10.10">
    <property type="entry name" value="Winged helix-like DNA-binding domain superfamily/Winged helix DNA-binding domain"/>
    <property type="match status" value="1"/>
</dbReference>
<dbReference type="SUPFAM" id="SSF46785">
    <property type="entry name" value="Winged helix' DNA-binding domain"/>
    <property type="match status" value="1"/>
</dbReference>
<keyword evidence="5" id="KW-0804">Transcription</keyword>
<keyword evidence="2" id="KW-0663">Pyridoxal phosphate</keyword>